<keyword evidence="12" id="KW-1133">Transmembrane helix</keyword>
<keyword evidence="4" id="KW-1003">Cell membrane</keyword>
<dbReference type="PATRIC" id="fig|1379.3.peg.1050"/>
<name>A0A133ZVV1_9BACL</name>
<dbReference type="InterPro" id="IPR003594">
    <property type="entry name" value="HATPase_dom"/>
</dbReference>
<dbReference type="Gene3D" id="3.30.565.10">
    <property type="entry name" value="Histidine kinase-like ATPase, C-terminal domain"/>
    <property type="match status" value="1"/>
</dbReference>
<evidence type="ECO:0000259" key="13">
    <source>
        <dbReference type="PROSITE" id="PS50885"/>
    </source>
</evidence>
<evidence type="ECO:0000256" key="7">
    <source>
        <dbReference type="ARBA" id="ARBA00022741"/>
    </source>
</evidence>
<evidence type="ECO:0000256" key="9">
    <source>
        <dbReference type="ARBA" id="ARBA00022840"/>
    </source>
</evidence>
<comment type="catalytic activity">
    <reaction evidence="1">
        <text>ATP + protein L-histidine = ADP + protein N-phospho-L-histidine.</text>
        <dbReference type="EC" id="2.7.13.3"/>
    </reaction>
</comment>
<gene>
    <name evidence="14" type="ORF">HMPREF3186_01065</name>
</gene>
<evidence type="ECO:0000256" key="11">
    <source>
        <dbReference type="ARBA" id="ARBA00023136"/>
    </source>
</evidence>
<feature type="domain" description="HAMP" evidence="13">
    <location>
        <begin position="181"/>
        <end position="235"/>
    </location>
</feature>
<dbReference type="InterPro" id="IPR050482">
    <property type="entry name" value="Sensor_HK_TwoCompSys"/>
</dbReference>
<dbReference type="AlphaFoldDB" id="A0A133ZVV1"/>
<dbReference type="GO" id="GO:0005524">
    <property type="term" value="F:ATP binding"/>
    <property type="evidence" value="ECO:0007669"/>
    <property type="project" value="UniProtKB-KW"/>
</dbReference>
<organism evidence="14 15">
    <name type="scientific">Gemella haemolysans</name>
    <dbReference type="NCBI Taxonomy" id="1379"/>
    <lineage>
        <taxon>Bacteria</taxon>
        <taxon>Bacillati</taxon>
        <taxon>Bacillota</taxon>
        <taxon>Bacilli</taxon>
        <taxon>Bacillales</taxon>
        <taxon>Gemellaceae</taxon>
        <taxon>Gemella</taxon>
    </lineage>
</organism>
<evidence type="ECO:0000256" key="10">
    <source>
        <dbReference type="ARBA" id="ARBA00023012"/>
    </source>
</evidence>
<reference evidence="15" key="1">
    <citation type="submission" date="2016-01" db="EMBL/GenBank/DDBJ databases">
        <authorList>
            <person name="Mitreva M."/>
            <person name="Pepin K.H."/>
            <person name="Mihindukulasuriya K.A."/>
            <person name="Fulton R."/>
            <person name="Fronick C."/>
            <person name="O'Laughlin M."/>
            <person name="Miner T."/>
            <person name="Herter B."/>
            <person name="Rosa B.A."/>
            <person name="Cordes M."/>
            <person name="Tomlinson C."/>
            <person name="Wollam A."/>
            <person name="Palsikar V.B."/>
            <person name="Mardis E.R."/>
            <person name="Wilson R.K."/>
        </authorList>
    </citation>
    <scope>NUCLEOTIDE SEQUENCE [LARGE SCALE GENOMIC DNA]</scope>
    <source>
        <strain evidence="15">DNF01167</strain>
    </source>
</reference>
<keyword evidence="12" id="KW-0812">Transmembrane</keyword>
<evidence type="ECO:0000256" key="8">
    <source>
        <dbReference type="ARBA" id="ARBA00022777"/>
    </source>
</evidence>
<keyword evidence="9" id="KW-0067">ATP-binding</keyword>
<proteinExistence type="predicted"/>
<dbReference type="GO" id="GO:0046983">
    <property type="term" value="F:protein dimerization activity"/>
    <property type="evidence" value="ECO:0007669"/>
    <property type="project" value="InterPro"/>
</dbReference>
<feature type="transmembrane region" description="Helical" evidence="12">
    <location>
        <begin position="12"/>
        <end position="31"/>
    </location>
</feature>
<dbReference type="PROSITE" id="PS50885">
    <property type="entry name" value="HAMP"/>
    <property type="match status" value="1"/>
</dbReference>
<dbReference type="EC" id="2.7.13.3" evidence="3"/>
<evidence type="ECO:0000256" key="4">
    <source>
        <dbReference type="ARBA" id="ARBA00022475"/>
    </source>
</evidence>
<dbReference type="Pfam" id="PF02518">
    <property type="entry name" value="HATPase_c"/>
    <property type="match status" value="1"/>
</dbReference>
<keyword evidence="11 12" id="KW-0472">Membrane</keyword>
<dbReference type="OrthoDB" id="9760839at2"/>
<evidence type="ECO:0000256" key="6">
    <source>
        <dbReference type="ARBA" id="ARBA00022679"/>
    </source>
</evidence>
<dbReference type="InterPro" id="IPR036890">
    <property type="entry name" value="HATPase_C_sf"/>
</dbReference>
<dbReference type="EMBL" id="LSDC01000070">
    <property type="protein sequence ID" value="KXB59560.1"/>
    <property type="molecule type" value="Genomic_DNA"/>
</dbReference>
<dbReference type="SUPFAM" id="SSF55874">
    <property type="entry name" value="ATPase domain of HSP90 chaperone/DNA topoisomerase II/histidine kinase"/>
    <property type="match status" value="1"/>
</dbReference>
<feature type="transmembrane region" description="Helical" evidence="12">
    <location>
        <begin position="158"/>
        <end position="179"/>
    </location>
</feature>
<keyword evidence="7" id="KW-0547">Nucleotide-binding</keyword>
<comment type="subcellular location">
    <subcellularLocation>
        <location evidence="2">Cell membrane</location>
        <topology evidence="2">Multi-pass membrane protein</topology>
    </subcellularLocation>
</comment>
<keyword evidence="5" id="KW-0597">Phosphoprotein</keyword>
<dbReference type="GO" id="GO:0000155">
    <property type="term" value="F:phosphorelay sensor kinase activity"/>
    <property type="evidence" value="ECO:0007669"/>
    <property type="project" value="InterPro"/>
</dbReference>
<protein>
    <recommendedName>
        <fullName evidence="3">histidine kinase</fullName>
        <ecNumber evidence="3">2.7.13.3</ecNumber>
    </recommendedName>
</protein>
<dbReference type="RefSeq" id="WP_060914220.1">
    <property type="nucleotide sequence ID" value="NZ_KQ959961.1"/>
</dbReference>
<sequence>MAKLKIKNKIIIFFVVIYTIYLGVILAYTYVNNKDILESALKDRITQTYYQLSGNISENIKTENTYEIHQKIHSAALNNEVAYIIVFDNEKNILGKTLKEIPQKIATFNDEQLNNFKKYDSSRGEILEYVSPIDDVNIGYIRVGFYTKNIYIKTYSQFLRILILNMLVFVMLLVIAYYVSKLIERPVQDLTSVTDEIIREGDYRTKIEKENYSRDFHVLVSSINEMVENNKKNKKLNNYLLNKIFRIQEEEKKMLSRELHDEVSQSLASLLFLISNLVDKESDQKKKDRLLLIQSEIENSLSNIRNIAVNLRPPSAELSLGEVISKYIEDYKNLYGIDVELYTNYEGGKNNNFDITLYRIIQESLSNIKRHSGATEVQIKLYENTDYIILTIADNGIGLTKERVELAKKQGRLGIYGIQERIFDFSGEFKLFKNDKYSTILMCRFKTEMLKEEKNDENIIN</sequence>
<dbReference type="PANTHER" id="PTHR24421">
    <property type="entry name" value="NITRATE/NITRITE SENSOR PROTEIN NARX-RELATED"/>
    <property type="match status" value="1"/>
</dbReference>
<evidence type="ECO:0000256" key="5">
    <source>
        <dbReference type="ARBA" id="ARBA00022553"/>
    </source>
</evidence>
<keyword evidence="10" id="KW-0902">Two-component regulatory system</keyword>
<accession>A0A133ZVV1</accession>
<dbReference type="PANTHER" id="PTHR24421:SF10">
    <property type="entry name" value="NITRATE_NITRITE SENSOR PROTEIN NARQ"/>
    <property type="match status" value="1"/>
</dbReference>
<keyword evidence="8 14" id="KW-0418">Kinase</keyword>
<dbReference type="Gene3D" id="6.10.340.10">
    <property type="match status" value="1"/>
</dbReference>
<evidence type="ECO:0000313" key="15">
    <source>
        <dbReference type="Proteomes" id="UP000070355"/>
    </source>
</evidence>
<dbReference type="InterPro" id="IPR011712">
    <property type="entry name" value="Sig_transdc_His_kin_sub3_dim/P"/>
</dbReference>
<evidence type="ECO:0000313" key="14">
    <source>
        <dbReference type="EMBL" id="KXB59560.1"/>
    </source>
</evidence>
<evidence type="ECO:0000256" key="2">
    <source>
        <dbReference type="ARBA" id="ARBA00004651"/>
    </source>
</evidence>
<dbReference type="GO" id="GO:0005886">
    <property type="term" value="C:plasma membrane"/>
    <property type="evidence" value="ECO:0007669"/>
    <property type="project" value="UniProtKB-SubCell"/>
</dbReference>
<evidence type="ECO:0000256" key="1">
    <source>
        <dbReference type="ARBA" id="ARBA00000085"/>
    </source>
</evidence>
<dbReference type="Gene3D" id="1.20.5.1930">
    <property type="match status" value="1"/>
</dbReference>
<dbReference type="CDD" id="cd16917">
    <property type="entry name" value="HATPase_UhpB-NarQ-NarX-like"/>
    <property type="match status" value="1"/>
</dbReference>
<dbReference type="InterPro" id="IPR003660">
    <property type="entry name" value="HAMP_dom"/>
</dbReference>
<comment type="caution">
    <text evidence="14">The sequence shown here is derived from an EMBL/GenBank/DDBJ whole genome shotgun (WGS) entry which is preliminary data.</text>
</comment>
<dbReference type="Pfam" id="PF07730">
    <property type="entry name" value="HisKA_3"/>
    <property type="match status" value="1"/>
</dbReference>
<dbReference type="Proteomes" id="UP000070355">
    <property type="component" value="Unassembled WGS sequence"/>
</dbReference>
<keyword evidence="6" id="KW-0808">Transferase</keyword>
<evidence type="ECO:0000256" key="12">
    <source>
        <dbReference type="SAM" id="Phobius"/>
    </source>
</evidence>
<evidence type="ECO:0000256" key="3">
    <source>
        <dbReference type="ARBA" id="ARBA00012438"/>
    </source>
</evidence>
<dbReference type="STRING" id="1379.HMPREF3186_01065"/>